<evidence type="ECO:0000313" key="1">
    <source>
        <dbReference type="EMBL" id="AJB42484.1"/>
    </source>
</evidence>
<dbReference type="AlphaFoldDB" id="A0A3G1A9N9"/>
<evidence type="ECO:0000313" key="2">
    <source>
        <dbReference type="Proteomes" id="UP000266720"/>
    </source>
</evidence>
<dbReference type="KEGG" id="tcb:TCARB_1438"/>
<accession>A0A3G1A9N9</accession>
<name>A0A3G1A9N9_9CREN</name>
<protein>
    <submittedName>
        <fullName evidence="1">Uncharacterized protein</fullName>
    </submittedName>
</protein>
<dbReference type="EMBL" id="CP007493">
    <property type="protein sequence ID" value="AJB42484.1"/>
    <property type="molecule type" value="Genomic_DNA"/>
</dbReference>
<sequence>MFKKVKYKKHICLSMFYTKESLQLTCYITLVYRKVKEHGQLAKQV</sequence>
<proteinExistence type="predicted"/>
<gene>
    <name evidence="1" type="ORF">TCARB_1438</name>
</gene>
<dbReference type="Proteomes" id="UP000266720">
    <property type="component" value="Chromosome"/>
</dbReference>
<organism evidence="1 2">
    <name type="scientific">Thermofilum adornatum 1505</name>
    <dbReference type="NCBI Taxonomy" id="697581"/>
    <lineage>
        <taxon>Archaea</taxon>
        <taxon>Thermoproteota</taxon>
        <taxon>Thermoprotei</taxon>
        <taxon>Thermofilales</taxon>
        <taxon>Thermofilaceae</taxon>
        <taxon>Thermofilum</taxon>
    </lineage>
</organism>
<reference evidence="2" key="1">
    <citation type="book" date="2010" name="EXTREMOPHILES" publisher="0:0-0">
        <title>Complete genome sequences of ten hyperthermophilic archaea reveal their metabolic capabilities and possible ecological roles.</title>
        <editorList>
            <person name="?"/>
        </editorList>
        <authorList>
            <person name="Ravin N.V."/>
            <person name="Mardanov A.V."/>
            <person name="Bonch-Osmolovskaya E.A."/>
            <person name="Skryabin K.G."/>
        </authorList>
    </citation>
    <scope>NUCLEOTIDE SEQUENCE [LARGE SCALE GENOMIC DNA]</scope>
    <source>
        <strain evidence="2">1505</strain>
    </source>
</reference>